<dbReference type="OrthoDB" id="5864520at2759"/>
<dbReference type="WBParaSite" id="ACOC_0000399401-mRNA-1">
    <property type="protein sequence ID" value="ACOC_0000399401-mRNA-1"/>
    <property type="gene ID" value="ACOC_0000399401"/>
</dbReference>
<dbReference type="EMBL" id="UYYA01001723">
    <property type="protein sequence ID" value="VDM55580.1"/>
    <property type="molecule type" value="Genomic_DNA"/>
</dbReference>
<evidence type="ECO:0000313" key="2">
    <source>
        <dbReference type="Proteomes" id="UP000267027"/>
    </source>
</evidence>
<dbReference type="AlphaFoldDB" id="A0A0R3PI17"/>
<name>A0A0R3PI17_ANGCS</name>
<keyword evidence="2" id="KW-1185">Reference proteome</keyword>
<evidence type="ECO:0000313" key="1">
    <source>
        <dbReference type="EMBL" id="VDM55580.1"/>
    </source>
</evidence>
<sequence>METHRCRCWYSIDFLELQRKPQKHDEADIKWRKHLDVITPLLKSIMQVAVKNAPPRLSQVHWNWATTTAQPIVPSPRAITAPALPPPEIPHADPKLLAHNTASDSAAMANLFKPQYDGTELGANRPLTNKLFESDMVLTVEQIKA</sequence>
<accession>A0A0R3PI17</accession>
<evidence type="ECO:0000313" key="3">
    <source>
        <dbReference type="WBParaSite" id="ACOC_0000399401-mRNA-1"/>
    </source>
</evidence>
<gene>
    <name evidence="1" type="ORF">ACOC_LOCUS3995</name>
</gene>
<reference evidence="1 2" key="2">
    <citation type="submission" date="2018-11" db="EMBL/GenBank/DDBJ databases">
        <authorList>
            <consortium name="Pathogen Informatics"/>
        </authorList>
    </citation>
    <scope>NUCLEOTIDE SEQUENCE [LARGE SCALE GENOMIC DNA]</scope>
    <source>
        <strain evidence="1 2">Costa Rica</strain>
    </source>
</reference>
<reference evidence="3" key="1">
    <citation type="submission" date="2017-02" db="UniProtKB">
        <authorList>
            <consortium name="WormBaseParasite"/>
        </authorList>
    </citation>
    <scope>IDENTIFICATION</scope>
</reference>
<organism evidence="3">
    <name type="scientific">Angiostrongylus costaricensis</name>
    <name type="common">Nematode worm</name>
    <dbReference type="NCBI Taxonomy" id="334426"/>
    <lineage>
        <taxon>Eukaryota</taxon>
        <taxon>Metazoa</taxon>
        <taxon>Ecdysozoa</taxon>
        <taxon>Nematoda</taxon>
        <taxon>Chromadorea</taxon>
        <taxon>Rhabditida</taxon>
        <taxon>Rhabditina</taxon>
        <taxon>Rhabditomorpha</taxon>
        <taxon>Strongyloidea</taxon>
        <taxon>Metastrongylidae</taxon>
        <taxon>Angiostrongylus</taxon>
    </lineage>
</organism>
<protein>
    <submittedName>
        <fullName evidence="1 3">Uncharacterized protein</fullName>
    </submittedName>
</protein>
<proteinExistence type="predicted"/>
<dbReference type="Proteomes" id="UP000267027">
    <property type="component" value="Unassembled WGS sequence"/>
</dbReference>